<accession>A0A0P0XWN7</accession>
<evidence type="ECO:0000256" key="1">
    <source>
        <dbReference type="SAM" id="MobiDB-lite"/>
    </source>
</evidence>
<gene>
    <name evidence="2" type="ordered locus">Os10g0511100</name>
    <name evidence="2" type="ORF">OSNPB_100511100</name>
</gene>
<feature type="region of interest" description="Disordered" evidence="1">
    <location>
        <begin position="1"/>
        <end position="125"/>
    </location>
</feature>
<feature type="compositionally biased region" description="Basic residues" evidence="1">
    <location>
        <begin position="58"/>
        <end position="70"/>
    </location>
</feature>
<proteinExistence type="predicted"/>
<reference evidence="3" key="1">
    <citation type="journal article" date="2005" name="Nature">
        <title>The map-based sequence of the rice genome.</title>
        <authorList>
            <consortium name="International rice genome sequencing project (IRGSP)"/>
            <person name="Matsumoto T."/>
            <person name="Wu J."/>
            <person name="Kanamori H."/>
            <person name="Katayose Y."/>
            <person name="Fujisawa M."/>
            <person name="Namiki N."/>
            <person name="Mizuno H."/>
            <person name="Yamamoto K."/>
            <person name="Antonio B.A."/>
            <person name="Baba T."/>
            <person name="Sakata K."/>
            <person name="Nagamura Y."/>
            <person name="Aoki H."/>
            <person name="Arikawa K."/>
            <person name="Arita K."/>
            <person name="Bito T."/>
            <person name="Chiden Y."/>
            <person name="Fujitsuka N."/>
            <person name="Fukunaka R."/>
            <person name="Hamada M."/>
            <person name="Harada C."/>
            <person name="Hayashi A."/>
            <person name="Hijishita S."/>
            <person name="Honda M."/>
            <person name="Hosokawa S."/>
            <person name="Ichikawa Y."/>
            <person name="Idonuma A."/>
            <person name="Iijima M."/>
            <person name="Ikeda M."/>
            <person name="Ikeno M."/>
            <person name="Ito K."/>
            <person name="Ito S."/>
            <person name="Ito T."/>
            <person name="Ito Y."/>
            <person name="Ito Y."/>
            <person name="Iwabuchi A."/>
            <person name="Kamiya K."/>
            <person name="Karasawa W."/>
            <person name="Kurita K."/>
            <person name="Katagiri S."/>
            <person name="Kikuta A."/>
            <person name="Kobayashi H."/>
            <person name="Kobayashi N."/>
            <person name="Machita K."/>
            <person name="Maehara T."/>
            <person name="Masukawa M."/>
            <person name="Mizubayashi T."/>
            <person name="Mukai Y."/>
            <person name="Nagasaki H."/>
            <person name="Nagata Y."/>
            <person name="Naito S."/>
            <person name="Nakashima M."/>
            <person name="Nakama Y."/>
            <person name="Nakamichi Y."/>
            <person name="Nakamura M."/>
            <person name="Meguro A."/>
            <person name="Negishi M."/>
            <person name="Ohta I."/>
            <person name="Ohta T."/>
            <person name="Okamoto M."/>
            <person name="Ono N."/>
            <person name="Saji S."/>
            <person name="Sakaguchi M."/>
            <person name="Sakai K."/>
            <person name="Shibata M."/>
            <person name="Shimokawa T."/>
            <person name="Song J."/>
            <person name="Takazaki Y."/>
            <person name="Terasawa K."/>
            <person name="Tsugane M."/>
            <person name="Tsuji K."/>
            <person name="Ueda S."/>
            <person name="Waki K."/>
            <person name="Yamagata H."/>
            <person name="Yamamoto M."/>
            <person name="Yamamoto S."/>
            <person name="Yamane H."/>
            <person name="Yoshiki S."/>
            <person name="Yoshihara R."/>
            <person name="Yukawa K."/>
            <person name="Zhong H."/>
            <person name="Yano M."/>
            <person name="Yuan Q."/>
            <person name="Ouyang S."/>
            <person name="Liu J."/>
            <person name="Jones K.M."/>
            <person name="Gansberger K."/>
            <person name="Moffat K."/>
            <person name="Hill J."/>
            <person name="Bera J."/>
            <person name="Fadrosh D."/>
            <person name="Jin S."/>
            <person name="Johri S."/>
            <person name="Kim M."/>
            <person name="Overton L."/>
            <person name="Reardon M."/>
            <person name="Tsitrin T."/>
            <person name="Vuong H."/>
            <person name="Weaver B."/>
            <person name="Ciecko A."/>
            <person name="Tallon L."/>
            <person name="Jackson J."/>
            <person name="Pai G."/>
            <person name="Aken S.V."/>
            <person name="Utterback T."/>
            <person name="Reidmuller S."/>
            <person name="Feldblyum T."/>
            <person name="Hsiao J."/>
            <person name="Zismann V."/>
            <person name="Iobst S."/>
            <person name="de Vazeille A.R."/>
            <person name="Buell C.R."/>
            <person name="Ying K."/>
            <person name="Li Y."/>
            <person name="Lu T."/>
            <person name="Huang Y."/>
            <person name="Zhao Q."/>
            <person name="Feng Q."/>
            <person name="Zhang L."/>
            <person name="Zhu J."/>
            <person name="Weng Q."/>
            <person name="Mu J."/>
            <person name="Lu Y."/>
            <person name="Fan D."/>
            <person name="Liu Y."/>
            <person name="Guan J."/>
            <person name="Zhang Y."/>
            <person name="Yu S."/>
            <person name="Liu X."/>
            <person name="Zhang Y."/>
            <person name="Hong G."/>
            <person name="Han B."/>
            <person name="Choisne N."/>
            <person name="Demange N."/>
            <person name="Orjeda G."/>
            <person name="Samain S."/>
            <person name="Cattolico L."/>
            <person name="Pelletier E."/>
            <person name="Couloux A."/>
            <person name="Segurens B."/>
            <person name="Wincker P."/>
            <person name="D'Hont A."/>
            <person name="Scarpelli C."/>
            <person name="Weissenbach J."/>
            <person name="Salanoubat M."/>
            <person name="Quetier F."/>
            <person name="Yu Y."/>
            <person name="Kim H.R."/>
            <person name="Rambo T."/>
            <person name="Currie J."/>
            <person name="Collura K."/>
            <person name="Luo M."/>
            <person name="Yang T."/>
            <person name="Ammiraju J.S.S."/>
            <person name="Engler F."/>
            <person name="Soderlund C."/>
            <person name="Wing R.A."/>
            <person name="Palmer L.E."/>
            <person name="de la Bastide M."/>
            <person name="Spiegel L."/>
            <person name="Nascimento L."/>
            <person name="Zutavern T."/>
            <person name="O'Shaughnessy A."/>
            <person name="Dike S."/>
            <person name="Dedhia N."/>
            <person name="Preston R."/>
            <person name="Balija V."/>
            <person name="McCombie W.R."/>
            <person name="Chow T."/>
            <person name="Chen H."/>
            <person name="Chung M."/>
            <person name="Chen C."/>
            <person name="Shaw J."/>
            <person name="Wu H."/>
            <person name="Hsiao K."/>
            <person name="Chao Y."/>
            <person name="Chu M."/>
            <person name="Cheng C."/>
            <person name="Hour A."/>
            <person name="Lee P."/>
            <person name="Lin S."/>
            <person name="Lin Y."/>
            <person name="Liou J."/>
            <person name="Liu S."/>
            <person name="Hsing Y."/>
            <person name="Raghuvanshi S."/>
            <person name="Mohanty A."/>
            <person name="Bharti A.K."/>
            <person name="Gaur A."/>
            <person name="Gupta V."/>
            <person name="Kumar D."/>
            <person name="Ravi V."/>
            <person name="Vij S."/>
            <person name="Kapur A."/>
            <person name="Khurana P."/>
            <person name="Khurana P."/>
            <person name="Khurana J.P."/>
            <person name="Tyagi A.K."/>
            <person name="Gaikwad K."/>
            <person name="Singh A."/>
            <person name="Dalal V."/>
            <person name="Srivastava S."/>
            <person name="Dixit A."/>
            <person name="Pal A.K."/>
            <person name="Ghazi I.A."/>
            <person name="Yadav M."/>
            <person name="Pandit A."/>
            <person name="Bhargava A."/>
            <person name="Sureshbabu K."/>
            <person name="Batra K."/>
            <person name="Sharma T.R."/>
            <person name="Mohapatra T."/>
            <person name="Singh N.K."/>
            <person name="Messing J."/>
            <person name="Nelson A.B."/>
            <person name="Fuks G."/>
            <person name="Kavchok S."/>
            <person name="Keizer G."/>
            <person name="Linton E."/>
            <person name="Llaca V."/>
            <person name="Song R."/>
            <person name="Tanyolac B."/>
            <person name="Young S."/>
            <person name="Ho-Il K."/>
            <person name="Hahn J.H."/>
            <person name="Sangsakoo G."/>
            <person name="Vanavichit A."/>
            <person name="de Mattos Luiz.A.T."/>
            <person name="Zimmer P.D."/>
            <person name="Malone G."/>
            <person name="Dellagostin O."/>
            <person name="de Oliveira A.C."/>
            <person name="Bevan M."/>
            <person name="Bancroft I."/>
            <person name="Minx P."/>
            <person name="Cordum H."/>
            <person name="Wilson R."/>
            <person name="Cheng Z."/>
            <person name="Jin W."/>
            <person name="Jiang J."/>
            <person name="Leong S.A."/>
            <person name="Iwama H."/>
            <person name="Gojobori T."/>
            <person name="Itoh T."/>
            <person name="Niimura Y."/>
            <person name="Fujii Y."/>
            <person name="Habara T."/>
            <person name="Sakai H."/>
            <person name="Sato Y."/>
            <person name="Wilson G."/>
            <person name="Kumar K."/>
            <person name="McCouch S."/>
            <person name="Juretic N."/>
            <person name="Hoen D."/>
            <person name="Wright S."/>
            <person name="Bruskiewich R."/>
            <person name="Bureau T."/>
            <person name="Miyao A."/>
            <person name="Hirochika H."/>
            <person name="Nishikawa T."/>
            <person name="Kadowaki K."/>
            <person name="Sugiura M."/>
            <person name="Burr B."/>
            <person name="Sasaki T."/>
        </authorList>
    </citation>
    <scope>NUCLEOTIDE SEQUENCE [LARGE SCALE GENOMIC DNA]</scope>
    <source>
        <strain evidence="3">cv. Nipponbare</strain>
    </source>
</reference>
<organism evidence="2 3">
    <name type="scientific">Oryza sativa subsp. japonica</name>
    <name type="common">Rice</name>
    <dbReference type="NCBI Taxonomy" id="39947"/>
    <lineage>
        <taxon>Eukaryota</taxon>
        <taxon>Viridiplantae</taxon>
        <taxon>Streptophyta</taxon>
        <taxon>Embryophyta</taxon>
        <taxon>Tracheophyta</taxon>
        <taxon>Spermatophyta</taxon>
        <taxon>Magnoliopsida</taxon>
        <taxon>Liliopsida</taxon>
        <taxon>Poales</taxon>
        <taxon>Poaceae</taxon>
        <taxon>BOP clade</taxon>
        <taxon>Oryzoideae</taxon>
        <taxon>Oryzeae</taxon>
        <taxon>Oryzinae</taxon>
        <taxon>Oryza</taxon>
        <taxon>Oryza sativa</taxon>
    </lineage>
</organism>
<dbReference type="AlphaFoldDB" id="A0A0P0XWN7"/>
<protein>
    <submittedName>
        <fullName evidence="2">Os10g0511100 protein</fullName>
    </submittedName>
</protein>
<dbReference type="InParanoid" id="A0A0P0XWN7"/>
<dbReference type="EMBL" id="AP014966">
    <property type="protein sequence ID" value="BAT11620.1"/>
    <property type="molecule type" value="Genomic_DNA"/>
</dbReference>
<name>A0A0P0XWN7_ORYSJ</name>
<reference evidence="2 3" key="2">
    <citation type="journal article" date="2013" name="Plant Cell Physiol.">
        <title>Rice Annotation Project Database (RAP-DB): an integrative and interactive database for rice genomics.</title>
        <authorList>
            <person name="Sakai H."/>
            <person name="Lee S.S."/>
            <person name="Tanaka T."/>
            <person name="Numa H."/>
            <person name="Kim J."/>
            <person name="Kawahara Y."/>
            <person name="Wakimoto H."/>
            <person name="Yang C.C."/>
            <person name="Iwamoto M."/>
            <person name="Abe T."/>
            <person name="Yamada Y."/>
            <person name="Muto A."/>
            <person name="Inokuchi H."/>
            <person name="Ikemura T."/>
            <person name="Matsumoto T."/>
            <person name="Sasaki T."/>
            <person name="Itoh T."/>
        </authorList>
    </citation>
    <scope>NUCLEOTIDE SEQUENCE [LARGE SCALE GENOMIC DNA]</scope>
    <source>
        <strain evidence="3">cv. Nipponbare</strain>
    </source>
</reference>
<feature type="compositionally biased region" description="Basic and acidic residues" evidence="1">
    <location>
        <begin position="21"/>
        <end position="33"/>
    </location>
</feature>
<sequence length="125" mass="12572">MAVAGEGAASIPTGGANEGAEDTRQGSKNERGGCRGRSRLDPAATAVRREEVAQSPRRPNHTASARRRCCRAATGSAPPLTPDLTEGRVQPSPLSSSSPKAAATLHPTAAIGPPLRAASGSPPAS</sequence>
<evidence type="ECO:0000313" key="2">
    <source>
        <dbReference type="EMBL" id="BAT11620.1"/>
    </source>
</evidence>
<dbReference type="PaxDb" id="39947-A0A0P0XWN7"/>
<dbReference type="Proteomes" id="UP000059680">
    <property type="component" value="Chromosome 10"/>
</dbReference>
<keyword evidence="3" id="KW-1185">Reference proteome</keyword>
<evidence type="ECO:0000313" key="3">
    <source>
        <dbReference type="Proteomes" id="UP000059680"/>
    </source>
</evidence>
<reference evidence="2 3" key="3">
    <citation type="journal article" date="2013" name="Rice">
        <title>Improvement of the Oryza sativa Nipponbare reference genome using next generation sequence and optical map data.</title>
        <authorList>
            <person name="Kawahara Y."/>
            <person name="de la Bastide M."/>
            <person name="Hamilton J.P."/>
            <person name="Kanamori H."/>
            <person name="McCombie W.R."/>
            <person name="Ouyang S."/>
            <person name="Schwartz D.C."/>
            <person name="Tanaka T."/>
            <person name="Wu J."/>
            <person name="Zhou S."/>
            <person name="Childs K.L."/>
            <person name="Davidson R.M."/>
            <person name="Lin H."/>
            <person name="Quesada-Ocampo L."/>
            <person name="Vaillancourt B."/>
            <person name="Sakai H."/>
            <person name="Lee S.S."/>
            <person name="Kim J."/>
            <person name="Numa H."/>
            <person name="Itoh T."/>
            <person name="Buell C.R."/>
            <person name="Matsumoto T."/>
        </authorList>
    </citation>
    <scope>NUCLEOTIDE SEQUENCE [LARGE SCALE GENOMIC DNA]</scope>
    <source>
        <strain evidence="3">cv. Nipponbare</strain>
    </source>
</reference>